<accession>A0A1B9Y0Q8</accession>
<organism evidence="1 2">
    <name type="scientific">Tenacibaculum soleae</name>
    <dbReference type="NCBI Taxonomy" id="447689"/>
    <lineage>
        <taxon>Bacteria</taxon>
        <taxon>Pseudomonadati</taxon>
        <taxon>Bacteroidota</taxon>
        <taxon>Flavobacteriia</taxon>
        <taxon>Flavobacteriales</taxon>
        <taxon>Flavobacteriaceae</taxon>
        <taxon>Tenacibaculum</taxon>
    </lineage>
</organism>
<dbReference type="STRING" id="447689.BA195_01450"/>
<sequence>MIKNIFLTILIVYSVTLTAQNIDLKGVVRDSLQTPLSYANVIAKPKDVTKNMSFAITDEQGRYRLNLKSKNTYTVSVSHIGYKTVDFVIKPSPKNIQKNIVLLEAKNKLDEVVIELPVTVKGDTTIYNTNKFVNGSERKLKNVLKKLPGVQVDKNGNVTVQGKKVTKMLVDGKPFFGGSTKLAVENIPADAVDKVEAIKNYNQVAFLKGLNDSNKLAMNIKLKEDKKRFVFGDVAAGKGNENYYKANANLFYYSPNTTMNFISSSNTIAEKIFTFKDYLSFKGDVNSVFKNDFNSKDSNLSQFLEKSDITKSNEQFAALNLTRTLSAKLDVSGYAIFSHIKTNSFVTNKNAYAEFLEQQENSTITKNTLGIGKVNFSYRPNINEQWYFKTQVKRSKNNNKNALSSIVNTNDNEINTDKNGITSSINQNIEWHKKGKGKHTYSAIANFTFNDNNLHSLWNTTNPIFNGLIPIDNGQNTIVLKQSKNAKNYNFTTVFKDFWVLNRKNHIYVTLGNIYQKNKFFTSDSQLLDNGTERDFMEDGFGNDTQFNFTDLFLGVHYKFKTGIFTFKQGVYLHKYDWEINQNTNFNKKKWIALPDFLMKIKINNSKSLAIKYNLKTDFTDASSFSNRLYLNTYNSVFRGNEKLENELYHSASINYGHFSFYKGLFLNANLNYTKKKKGYNNTIEFYENANSIDRFLTIKMIENPSESYNASVFLEKKIKSINYRLLGDYMKSNYIQNINNNFVTNKNTDYTFDVGFETLFDKFPTIETGFRRNIGKYTSSNSTSKFTTNEPYVNIDYDFLDGFVFNFDYTHYNYLNKAENIDNKYNVANAVLSYQKEDSPWMFKLTTQNLFDTTFKQNNSFSDYLITDSKTYIMPRVVLFSIGYKL</sequence>
<protein>
    <recommendedName>
        <fullName evidence="3">TonB-dependent receptor</fullName>
    </recommendedName>
</protein>
<dbReference type="OrthoDB" id="603275at2"/>
<dbReference type="Pfam" id="PF13715">
    <property type="entry name" value="CarbopepD_reg_2"/>
    <property type="match status" value="1"/>
</dbReference>
<dbReference type="Proteomes" id="UP000093186">
    <property type="component" value="Unassembled WGS sequence"/>
</dbReference>
<evidence type="ECO:0008006" key="3">
    <source>
        <dbReference type="Google" id="ProtNLM"/>
    </source>
</evidence>
<proteinExistence type="predicted"/>
<dbReference type="RefSeq" id="WP_068701714.1">
    <property type="nucleotide sequence ID" value="NZ_MAKX01000001.1"/>
</dbReference>
<dbReference type="InterPro" id="IPR008969">
    <property type="entry name" value="CarboxyPept-like_regulatory"/>
</dbReference>
<reference evidence="1 2" key="1">
    <citation type="submission" date="2016-06" db="EMBL/GenBank/DDBJ databases">
        <title>Draft Genome Sequence of Tenacibaculum soleae UCD-KL19.</title>
        <authorList>
            <person name="Eisen J.A."/>
            <person name="Coil D.A."/>
            <person name="Lujan K.M."/>
        </authorList>
    </citation>
    <scope>NUCLEOTIDE SEQUENCE [LARGE SCALE GENOMIC DNA]</scope>
    <source>
        <strain evidence="1 2">UCD-KL19</strain>
    </source>
</reference>
<dbReference type="Gene3D" id="2.60.40.1120">
    <property type="entry name" value="Carboxypeptidase-like, regulatory domain"/>
    <property type="match status" value="1"/>
</dbReference>
<dbReference type="SUPFAM" id="SSF49464">
    <property type="entry name" value="Carboxypeptidase regulatory domain-like"/>
    <property type="match status" value="1"/>
</dbReference>
<name>A0A1B9Y0Q8_9FLAO</name>
<dbReference type="EMBL" id="MAKX01000001">
    <property type="protein sequence ID" value="OCK43397.1"/>
    <property type="molecule type" value="Genomic_DNA"/>
</dbReference>
<gene>
    <name evidence="1" type="ORF">BA195_01450</name>
</gene>
<keyword evidence="2" id="KW-1185">Reference proteome</keyword>
<evidence type="ECO:0000313" key="1">
    <source>
        <dbReference type="EMBL" id="OCK43397.1"/>
    </source>
</evidence>
<comment type="caution">
    <text evidence="1">The sequence shown here is derived from an EMBL/GenBank/DDBJ whole genome shotgun (WGS) entry which is preliminary data.</text>
</comment>
<dbReference type="AlphaFoldDB" id="A0A1B9Y0Q8"/>
<evidence type="ECO:0000313" key="2">
    <source>
        <dbReference type="Proteomes" id="UP000093186"/>
    </source>
</evidence>
<dbReference type="SUPFAM" id="SSF56935">
    <property type="entry name" value="Porins"/>
    <property type="match status" value="1"/>
</dbReference>